<keyword evidence="1" id="KW-0472">Membrane</keyword>
<evidence type="ECO:0000313" key="3">
    <source>
        <dbReference type="Proteomes" id="UP000284841"/>
    </source>
</evidence>
<feature type="transmembrane region" description="Helical" evidence="1">
    <location>
        <begin position="31"/>
        <end position="49"/>
    </location>
</feature>
<dbReference type="STRING" id="1776384.GCA_900086585_00800"/>
<dbReference type="InterPro" id="IPR018580">
    <property type="entry name" value="Uncharacterised_YfhO"/>
</dbReference>
<dbReference type="PANTHER" id="PTHR38454">
    <property type="entry name" value="INTEGRAL MEMBRANE PROTEIN-RELATED"/>
    <property type="match status" value="1"/>
</dbReference>
<feature type="transmembrane region" description="Helical" evidence="1">
    <location>
        <begin position="239"/>
        <end position="265"/>
    </location>
</feature>
<feature type="transmembrane region" description="Helical" evidence="1">
    <location>
        <begin position="204"/>
        <end position="227"/>
    </location>
</feature>
<dbReference type="Proteomes" id="UP000284841">
    <property type="component" value="Unassembled WGS sequence"/>
</dbReference>
<evidence type="ECO:0000313" key="2">
    <source>
        <dbReference type="EMBL" id="RHJ87328.1"/>
    </source>
</evidence>
<reference evidence="2 3" key="1">
    <citation type="submission" date="2018-08" db="EMBL/GenBank/DDBJ databases">
        <title>A genome reference for cultivated species of the human gut microbiota.</title>
        <authorList>
            <person name="Zou Y."/>
            <person name="Xue W."/>
            <person name="Luo G."/>
        </authorList>
    </citation>
    <scope>NUCLEOTIDE SEQUENCE [LARGE SCALE GENOMIC DNA]</scope>
    <source>
        <strain evidence="2 3">AM07-24</strain>
    </source>
</reference>
<evidence type="ECO:0008006" key="4">
    <source>
        <dbReference type="Google" id="ProtNLM"/>
    </source>
</evidence>
<keyword evidence="1" id="KW-0812">Transmembrane</keyword>
<feature type="transmembrane region" description="Helical" evidence="1">
    <location>
        <begin position="391"/>
        <end position="410"/>
    </location>
</feature>
<keyword evidence="3" id="KW-1185">Reference proteome</keyword>
<sequence>MNIKILDVLLIMIEKGFRQRREFGMDYKNTVKLHTILTVLTLVILLLPLSQGDFFGSEGDWYSQHVGAAENLRQTMLNTGSLFPQFSTGGGGCNIYDLAYYGLLRPDVLFSCLVPNLEMKYIIAGYALLGVIASVNLCYIWLRRQKLAQWVAFCGSVLLAAAACFYHAHHQIIFINYMPFLILALMGIDKLLEKGKVSLMAVSLFLVYMHSFFYAFSCLVVCLVYFLHKSNWRPDIKSFGKAVLAVTISIGMAAVLLLPTALNILSTTKDAGGFMSQPMDMVDLKLGGLLYYPYGCGLSLLALYCLLLSLCKKRRRILSVILLICILVPAVSLVLNGFLYPRAKILIPFVPLIVMLCTDTLQELFEKKQKWMIVPAVLCFLPAAFSPWQDLMLIDGGILLAWVLVQRFLLKSERAKKSAFVLILLVPIMVSIGVNKEEDYLRADDDRQSHFTSAEIRAAVTDLRYRFDVLANNYVNSNTLPGGGINKTAMYSSIENKLYADFYYNVMGNPISLRNRVVLMPNQNSCFNYFMGIRYLLTDIHNIPYGYQAIAQKKDYVLAENKDVLPMCYGTDKLLSEDVYKDLVFPYNMEALCSQAVVEGRHGAKGFQSALTEQSPQELLAVDAGFTSEDGKTLSFKKAETLTLPLTKALKNQIMIIRFDVESKRGKEVIIEINGMRNNLSAESAPYPNENHTFTYVLSANEVMDKLEIEFSKGDYDISRLQVYTMDSDHLQRDDITLPSMTEGGKKDGKTVFAGSVEMENDGYFITSYPYRKGYQVFVDGKKASYEKVNAAFVGFPVSAGGHEIEIHYYAPGFKAGLAISILSMVVLCLIILKERKKAI</sequence>
<feature type="transmembrane region" description="Helical" evidence="1">
    <location>
        <begin position="417"/>
        <end position="434"/>
    </location>
</feature>
<feature type="transmembrane region" description="Helical" evidence="1">
    <location>
        <begin position="813"/>
        <end position="833"/>
    </location>
</feature>
<feature type="transmembrane region" description="Helical" evidence="1">
    <location>
        <begin position="289"/>
        <end position="310"/>
    </location>
</feature>
<accession>A0A415E154</accession>
<feature type="transmembrane region" description="Helical" evidence="1">
    <location>
        <begin position="148"/>
        <end position="166"/>
    </location>
</feature>
<keyword evidence="1" id="KW-1133">Transmembrane helix</keyword>
<comment type="caution">
    <text evidence="2">The sequence shown here is derived from an EMBL/GenBank/DDBJ whole genome shotgun (WGS) entry which is preliminary data.</text>
</comment>
<dbReference type="AlphaFoldDB" id="A0A415E154"/>
<proteinExistence type="predicted"/>
<dbReference type="Pfam" id="PF09586">
    <property type="entry name" value="YfhO"/>
    <property type="match status" value="1"/>
</dbReference>
<dbReference type="EMBL" id="QRMS01000003">
    <property type="protein sequence ID" value="RHJ87328.1"/>
    <property type="molecule type" value="Genomic_DNA"/>
</dbReference>
<organism evidence="2 3">
    <name type="scientific">Emergencia timonensis</name>
    <dbReference type="NCBI Taxonomy" id="1776384"/>
    <lineage>
        <taxon>Bacteria</taxon>
        <taxon>Bacillati</taxon>
        <taxon>Bacillota</taxon>
        <taxon>Clostridia</taxon>
        <taxon>Peptostreptococcales</taxon>
        <taxon>Anaerovoracaceae</taxon>
        <taxon>Emergencia</taxon>
    </lineage>
</organism>
<feature type="transmembrane region" description="Helical" evidence="1">
    <location>
        <begin position="121"/>
        <end position="142"/>
    </location>
</feature>
<evidence type="ECO:0000256" key="1">
    <source>
        <dbReference type="SAM" id="Phobius"/>
    </source>
</evidence>
<feature type="transmembrane region" description="Helical" evidence="1">
    <location>
        <begin position="317"/>
        <end position="339"/>
    </location>
</feature>
<protein>
    <recommendedName>
        <fullName evidence="4">YfhO family protein</fullName>
    </recommendedName>
</protein>
<dbReference type="PANTHER" id="PTHR38454:SF1">
    <property type="entry name" value="INTEGRAL MEMBRANE PROTEIN"/>
    <property type="match status" value="1"/>
</dbReference>
<gene>
    <name evidence="2" type="ORF">DW099_11555</name>
</gene>
<name>A0A415E154_9FIRM</name>
<dbReference type="OrthoDB" id="1637636at2"/>